<name>A0ABY5Y2P4_9BACT</name>
<accession>A0ABY5Y2P4</accession>
<dbReference type="EMBL" id="CP065938">
    <property type="protein sequence ID" value="UWX06450.1"/>
    <property type="molecule type" value="Genomic_DNA"/>
</dbReference>
<gene>
    <name evidence="3" type="ORF">JBF11_03820</name>
</gene>
<evidence type="ECO:0000259" key="2">
    <source>
        <dbReference type="Pfam" id="PF11741"/>
    </source>
</evidence>
<dbReference type="RefSeq" id="WP_334316058.1">
    <property type="nucleotide sequence ID" value="NZ_CP065938.1"/>
</dbReference>
<sequence>MKKNMVYLATGIVFFIFAVCIAYVFTEPTKSQEQQEAALQEQDASRLNTQDTEKAMPSADSLVFNAQNNTAQITTPPAEENTEEENIQKTAETAANPETPPALAEQTQKNDGKPSPAAPASGEKHLKEPKQTVQDKLPVPFIADSLKTRTVLEPKKNANTIVYTELMMDGNRVGLVFEGDKPIKPKTFRLGNPDRVVVDIEGYWILKLPQLISNRMVKNIRSSAQRDKTRIVFDLKTPVSSSLLYRIHSRKYQLVFK</sequence>
<feature type="domain" description="AMIN" evidence="2">
    <location>
        <begin position="171"/>
        <end position="241"/>
    </location>
</feature>
<reference evidence="3" key="1">
    <citation type="submission" date="2020-12" db="EMBL/GenBank/DDBJ databases">
        <title>Taurinivorans muris gen. nov., sp. nov., fundamental and realized metabolic niche of a ubiquitous sulfidogenic bacterium in the murine intestine.</title>
        <authorList>
            <person name="Ye H."/>
            <person name="Hanson B.T."/>
            <person name="Loy A."/>
        </authorList>
    </citation>
    <scope>NUCLEOTIDE SEQUENCE</scope>
    <source>
        <strain evidence="3">LT0009</strain>
    </source>
</reference>
<dbReference type="InterPro" id="IPR021731">
    <property type="entry name" value="AMIN_dom"/>
</dbReference>
<evidence type="ECO:0000313" key="4">
    <source>
        <dbReference type="Proteomes" id="UP001058120"/>
    </source>
</evidence>
<protein>
    <submittedName>
        <fullName evidence="3">AMIN domain-containing protein</fullName>
    </submittedName>
</protein>
<evidence type="ECO:0000256" key="1">
    <source>
        <dbReference type="SAM" id="MobiDB-lite"/>
    </source>
</evidence>
<organism evidence="3 4">
    <name type="scientific">Taurinivorans muris</name>
    <dbReference type="NCBI Taxonomy" id="2787751"/>
    <lineage>
        <taxon>Bacteria</taxon>
        <taxon>Pseudomonadati</taxon>
        <taxon>Thermodesulfobacteriota</taxon>
        <taxon>Desulfovibrionia</taxon>
        <taxon>Desulfovibrionales</taxon>
        <taxon>Desulfovibrionaceae</taxon>
        <taxon>Taurinivorans</taxon>
    </lineage>
</organism>
<dbReference type="Pfam" id="PF11741">
    <property type="entry name" value="AMIN"/>
    <property type="match status" value="1"/>
</dbReference>
<evidence type="ECO:0000313" key="3">
    <source>
        <dbReference type="EMBL" id="UWX06450.1"/>
    </source>
</evidence>
<feature type="compositionally biased region" description="Low complexity" evidence="1">
    <location>
        <begin position="90"/>
        <end position="105"/>
    </location>
</feature>
<feature type="region of interest" description="Disordered" evidence="1">
    <location>
        <begin position="74"/>
        <end position="133"/>
    </location>
</feature>
<dbReference type="Gene3D" id="2.60.40.3500">
    <property type="match status" value="1"/>
</dbReference>
<feature type="region of interest" description="Disordered" evidence="1">
    <location>
        <begin position="35"/>
        <end position="54"/>
    </location>
</feature>
<keyword evidence="4" id="KW-1185">Reference proteome</keyword>
<proteinExistence type="predicted"/>
<dbReference type="Proteomes" id="UP001058120">
    <property type="component" value="Chromosome"/>
</dbReference>